<evidence type="ECO:0000256" key="5">
    <source>
        <dbReference type="ARBA" id="ARBA00022741"/>
    </source>
</evidence>
<feature type="transmembrane region" description="Helical" evidence="9">
    <location>
        <begin position="80"/>
        <end position="100"/>
    </location>
</feature>
<dbReference type="CDD" id="cd18580">
    <property type="entry name" value="ABC_6TM_ABCC_D2"/>
    <property type="match status" value="1"/>
</dbReference>
<gene>
    <name evidence="12" type="ORF">NliqN6_2798</name>
</gene>
<keyword evidence="8 9" id="KW-0472">Membrane</keyword>
<comment type="subcellular location">
    <subcellularLocation>
        <location evidence="1">Membrane</location>
        <topology evidence="1">Multi-pass membrane protein</topology>
    </subcellularLocation>
</comment>
<dbReference type="CDD" id="cd18596">
    <property type="entry name" value="ABC_6TM_VMR1_D1_like"/>
    <property type="match status" value="1"/>
</dbReference>
<dbReference type="Gene3D" id="3.40.50.300">
    <property type="entry name" value="P-loop containing nucleotide triphosphate hydrolases"/>
    <property type="match status" value="2"/>
</dbReference>
<dbReference type="Pfam" id="PF00664">
    <property type="entry name" value="ABC_membrane"/>
    <property type="match status" value="2"/>
</dbReference>
<feature type="transmembrane region" description="Helical" evidence="9">
    <location>
        <begin position="1019"/>
        <end position="1042"/>
    </location>
</feature>
<dbReference type="OrthoDB" id="6500128at2759"/>
<comment type="caution">
    <text evidence="12">The sequence shown here is derived from an EMBL/GenBank/DDBJ whole genome shotgun (WGS) entry which is preliminary data.</text>
</comment>
<accession>A0A8H3YG56</accession>
<proteinExistence type="predicted"/>
<feature type="domain" description="ABC transporter" evidence="10">
    <location>
        <begin position="1342"/>
        <end position="1601"/>
    </location>
</feature>
<feature type="transmembrane region" description="Helical" evidence="9">
    <location>
        <begin position="371"/>
        <end position="391"/>
    </location>
</feature>
<dbReference type="PANTHER" id="PTHR24223">
    <property type="entry name" value="ATP-BINDING CASSETTE SUB-FAMILY C"/>
    <property type="match status" value="1"/>
</dbReference>
<name>A0A8H3YG56_9TREE</name>
<feature type="domain" description="ABC transmembrane type-1" evidence="11">
    <location>
        <begin position="383"/>
        <end position="666"/>
    </location>
</feature>
<dbReference type="Pfam" id="PF00005">
    <property type="entry name" value="ABC_tran"/>
    <property type="match status" value="2"/>
</dbReference>
<dbReference type="GO" id="GO:0140359">
    <property type="term" value="F:ABC-type transporter activity"/>
    <property type="evidence" value="ECO:0007669"/>
    <property type="project" value="InterPro"/>
</dbReference>
<dbReference type="EMBL" id="BLZA01000018">
    <property type="protein sequence ID" value="GHJ86396.1"/>
    <property type="molecule type" value="Genomic_DNA"/>
</dbReference>
<dbReference type="InterPro" id="IPR050173">
    <property type="entry name" value="ABC_transporter_C-like"/>
</dbReference>
<evidence type="ECO:0000256" key="8">
    <source>
        <dbReference type="ARBA" id="ARBA00023136"/>
    </source>
</evidence>
<dbReference type="PROSITE" id="PS00211">
    <property type="entry name" value="ABC_TRANSPORTER_1"/>
    <property type="match status" value="2"/>
</dbReference>
<feature type="transmembrane region" description="Helical" evidence="9">
    <location>
        <begin position="1054"/>
        <end position="1074"/>
    </location>
</feature>
<evidence type="ECO:0000256" key="4">
    <source>
        <dbReference type="ARBA" id="ARBA00022737"/>
    </source>
</evidence>
<keyword evidence="4" id="KW-0677">Repeat</keyword>
<keyword evidence="3 9" id="KW-0812">Transmembrane</keyword>
<evidence type="ECO:0000256" key="1">
    <source>
        <dbReference type="ARBA" id="ARBA00004141"/>
    </source>
</evidence>
<dbReference type="Proteomes" id="UP000620104">
    <property type="component" value="Unassembled WGS sequence"/>
</dbReference>
<keyword evidence="2" id="KW-0813">Transport</keyword>
<keyword evidence="13" id="KW-1185">Reference proteome</keyword>
<dbReference type="FunFam" id="3.40.50.300:FF:001354">
    <property type="entry name" value="ATP-binding cassette (ABC) transporter, putative"/>
    <property type="match status" value="1"/>
</dbReference>
<dbReference type="InterPro" id="IPR036640">
    <property type="entry name" value="ABC1_TM_sf"/>
</dbReference>
<dbReference type="SMART" id="SM00382">
    <property type="entry name" value="AAA"/>
    <property type="match status" value="2"/>
</dbReference>
<evidence type="ECO:0000256" key="6">
    <source>
        <dbReference type="ARBA" id="ARBA00022840"/>
    </source>
</evidence>
<dbReference type="FunFam" id="1.20.1560.10:FF:000013">
    <property type="entry name" value="ABC transporter C family member 2"/>
    <property type="match status" value="1"/>
</dbReference>
<keyword evidence="7 9" id="KW-1133">Transmembrane helix</keyword>
<feature type="transmembrane region" description="Helical" evidence="9">
    <location>
        <begin position="1246"/>
        <end position="1271"/>
    </location>
</feature>
<dbReference type="PROSITE" id="PS50929">
    <property type="entry name" value="ABC_TM1F"/>
    <property type="match status" value="2"/>
</dbReference>
<evidence type="ECO:0000313" key="12">
    <source>
        <dbReference type="EMBL" id="GHJ86396.1"/>
    </source>
</evidence>
<dbReference type="InterPro" id="IPR003439">
    <property type="entry name" value="ABC_transporter-like_ATP-bd"/>
</dbReference>
<dbReference type="InterPro" id="IPR003593">
    <property type="entry name" value="AAA+_ATPase"/>
</dbReference>
<evidence type="ECO:0008006" key="14">
    <source>
        <dbReference type="Google" id="ProtNLM"/>
    </source>
</evidence>
<evidence type="ECO:0000256" key="7">
    <source>
        <dbReference type="ARBA" id="ARBA00022989"/>
    </source>
</evidence>
<dbReference type="InterPro" id="IPR027417">
    <property type="entry name" value="P-loop_NTPase"/>
</dbReference>
<dbReference type="InterPro" id="IPR017871">
    <property type="entry name" value="ABC_transporter-like_CS"/>
</dbReference>
<feature type="transmembrane region" description="Helical" evidence="9">
    <location>
        <begin position="411"/>
        <end position="435"/>
    </location>
</feature>
<dbReference type="PROSITE" id="PS50893">
    <property type="entry name" value="ABC_TRANSPORTER_2"/>
    <property type="match status" value="2"/>
</dbReference>
<dbReference type="PANTHER" id="PTHR24223:SF353">
    <property type="entry name" value="ABC TRANSPORTER ATP-BINDING PROTEIN_PERMEASE VMR1-RELATED"/>
    <property type="match status" value="1"/>
</dbReference>
<dbReference type="GO" id="GO:0000329">
    <property type="term" value="C:fungal-type vacuole membrane"/>
    <property type="evidence" value="ECO:0007669"/>
    <property type="project" value="TreeGrafter"/>
</dbReference>
<sequence length="1622" mass="179121">MARHDSLTLQESCLRTESTRSRRDHLVNLEGFYNDVKKWQTVFGVSLVIAIIGHSANATRLPEIEQWDIFGKGPVPRDELWWMLGTALLTIILTLSLVSFMRPVFPARPRIAECSIGEGTERSPLLSESPEKPTAITADSFTAHSQYTTILFALSFISTVLPLLSPTLLILATRRWPPPLSGKYSMLQHFGTLLSYAGSVGMFVSAGMTRRKPEMRFDPPKLGAGFGLRAGVYDDVEAEDEGSLQGDGDLVARSACRFTSHRRANVLDYDGCCLLSFIVAGYAIRIGFLSRKKDKLDIADLPHLPYANRAENMRLTKEGTLFVPYSAEPSLVCDPTTMQADTAESGQFKAGKKMIGSWQLAQYLYRGKERIVLDSLLFEWAKVIAGFVAPYCLREIVQSFDDKHNSTDNSYPLLMCAGLFVGTFSESLLTAYVGIREHVKLHLPVRSALNVQLFDKILKSADAKASEAQSGVQASKAGEGRAQILNLLLIDGRKVAGIGNRVFLLSNGLLTLVIGVIFLYDMFGWAAFIGIAVVPLASPFSYLVSWVTYRCDRELAQARDRRISAINEFLLSVKVIKLNAWDQYFIRRISHLREREIRLQRRRYNIGTGFNVIADQVPLIAILAIFFTYTKIMGGALSAETAFVAMTVFGRVKAALGVIPDVVREVLVAKISLDRLSYYLNSVEVDMAGRGSSESDGIILRDATITWSTSDSADRHPAISEGHLHTFALSDMNVSIPQGELTLVFGPLGSGKTLFLLGLLGEATTLRGEIIAPRSSPTAIPLPEDPKQVEFVTEKWLDSTMTAYSPQISYVKHGSIRANILHGLPFWPERYAAVLHQCALLADLDLFDHGDLTQVGEQGVTLSGGQRARISLARCVYSRAKTVYLDDVLSAVDAHTARFLYQKCLRGDLLKGRTVVLVSHNVNLVLPSARFVIQLANGRIHKAGPTDAIPEVSMSLQTKQISEDHRNHDTDADAGAISMTEQLKPPQELRDIYEEEKREIGQVGVRHYLFLFRAAGGSFYWIIFALLYGGTQLFSFMESLWLKYWTSDSRAETLTYYLSGYAIIVSSGILFGALRWVWLYGIRFCGTSVGFCAGAAPRIHAMMLESLVRSPMGFFARTPSGRIINRFSEDLNRLDAFISDDFGRSVTAALAFAASLLVIAVKAPSFILVTAVLLAPFEFLRRFFSKLRADLRRLASTVGSPMASICNDAINSVQVIRAFGTGRVMSHAMAVLSDVDRRTRLCEWAVWRGFSMMILSFSSLLVTSTGIIMVLSGTSTASQAGFILSFALTASTGLLSLLELLTGLDQSMVAIERLNEICTLPSEQEAHICLPPPADWPAAGNISVRDLCVRYEEDLPDVLNEINLDIKGGQRVAICGATGSGKSTFAMTLFRAIESRHGRIIIDGIDIKEVNLHHLRSRLTAITQEPALTSGTLRDTLDISGELGRFIRFVGQFKSLISRVDDHELYEVLKRVDLIRGDETTGEKSANPFMDLDSFVAIEGANFSQGERQLLVLARALLKRSKIILMDEATSNVDYATDARITEALKTFLPTGTTLITIAHRLRTIIDYDQVFILDAGRLVEKGTPLELIQDQTSRFHSLCGADGPVEYQYLLDAARKAGHKA</sequence>
<keyword evidence="5" id="KW-0547">Nucleotide-binding</keyword>
<evidence type="ECO:0000313" key="13">
    <source>
        <dbReference type="Proteomes" id="UP000620104"/>
    </source>
</evidence>
<feature type="transmembrane region" description="Helical" evidence="9">
    <location>
        <begin position="502"/>
        <end position="520"/>
    </location>
</feature>
<dbReference type="Gene3D" id="1.20.1560.10">
    <property type="entry name" value="ABC transporter type 1, transmembrane domain"/>
    <property type="match status" value="2"/>
</dbReference>
<evidence type="ECO:0000259" key="10">
    <source>
        <dbReference type="PROSITE" id="PS50893"/>
    </source>
</evidence>
<dbReference type="GO" id="GO:0005524">
    <property type="term" value="F:ATP binding"/>
    <property type="evidence" value="ECO:0007669"/>
    <property type="project" value="UniProtKB-KW"/>
</dbReference>
<dbReference type="SUPFAM" id="SSF90123">
    <property type="entry name" value="ABC transporter transmembrane region"/>
    <property type="match status" value="2"/>
</dbReference>
<feature type="transmembrane region" description="Helical" evidence="9">
    <location>
        <begin position="1277"/>
        <end position="1298"/>
    </location>
</feature>
<feature type="transmembrane region" description="Helical" evidence="9">
    <location>
        <begin position="608"/>
        <end position="629"/>
    </location>
</feature>
<reference evidence="12" key="1">
    <citation type="submission" date="2020-07" db="EMBL/GenBank/DDBJ databases">
        <title>Draft Genome Sequence of a Deep-Sea Yeast, Naganishia (Cryptococcus) liquefaciens strain N6.</title>
        <authorList>
            <person name="Han Y.W."/>
            <person name="Kajitani R."/>
            <person name="Morimoto H."/>
            <person name="Parhat M."/>
            <person name="Tsubouchi H."/>
            <person name="Bakenova O."/>
            <person name="Ogata M."/>
            <person name="Argunhan B."/>
            <person name="Aoki R."/>
            <person name="Kajiwara S."/>
            <person name="Itoh T."/>
            <person name="Iwasaki H."/>
        </authorList>
    </citation>
    <scope>NUCLEOTIDE SEQUENCE</scope>
    <source>
        <strain evidence="12">N6</strain>
    </source>
</reference>
<evidence type="ECO:0000256" key="3">
    <source>
        <dbReference type="ARBA" id="ARBA00022692"/>
    </source>
</evidence>
<keyword evidence="6" id="KW-0067">ATP-binding</keyword>
<dbReference type="CDD" id="cd03250">
    <property type="entry name" value="ABCC_MRP_domain1"/>
    <property type="match status" value="1"/>
</dbReference>
<dbReference type="InterPro" id="IPR011527">
    <property type="entry name" value="ABC1_TM_dom"/>
</dbReference>
<protein>
    <recommendedName>
        <fullName evidence="14">ATP-binding cassette domain-containing protein</fullName>
    </recommendedName>
</protein>
<evidence type="ECO:0000256" key="2">
    <source>
        <dbReference type="ARBA" id="ARBA00022448"/>
    </source>
</evidence>
<dbReference type="InterPro" id="IPR044726">
    <property type="entry name" value="ABCC_6TM_D2"/>
</dbReference>
<feature type="transmembrane region" description="Helical" evidence="9">
    <location>
        <begin position="184"/>
        <end position="206"/>
    </location>
</feature>
<organism evidence="12 13">
    <name type="scientific">Naganishia liquefaciens</name>
    <dbReference type="NCBI Taxonomy" id="104408"/>
    <lineage>
        <taxon>Eukaryota</taxon>
        <taxon>Fungi</taxon>
        <taxon>Dikarya</taxon>
        <taxon>Basidiomycota</taxon>
        <taxon>Agaricomycotina</taxon>
        <taxon>Tremellomycetes</taxon>
        <taxon>Filobasidiales</taxon>
        <taxon>Filobasidiaceae</taxon>
        <taxon>Naganishia</taxon>
    </lineage>
</organism>
<dbReference type="GO" id="GO:0016887">
    <property type="term" value="F:ATP hydrolysis activity"/>
    <property type="evidence" value="ECO:0007669"/>
    <property type="project" value="InterPro"/>
</dbReference>
<evidence type="ECO:0000256" key="9">
    <source>
        <dbReference type="SAM" id="Phobius"/>
    </source>
</evidence>
<feature type="domain" description="ABC transporter" evidence="10">
    <location>
        <begin position="700"/>
        <end position="962"/>
    </location>
</feature>
<feature type="transmembrane region" description="Helical" evidence="9">
    <location>
        <begin position="526"/>
        <end position="549"/>
    </location>
</feature>
<feature type="domain" description="ABC transmembrane type-1" evidence="11">
    <location>
        <begin position="1022"/>
        <end position="1306"/>
    </location>
</feature>
<dbReference type="SUPFAM" id="SSF52540">
    <property type="entry name" value="P-loop containing nucleoside triphosphate hydrolases"/>
    <property type="match status" value="2"/>
</dbReference>
<feature type="transmembrane region" description="Helical" evidence="9">
    <location>
        <begin position="150"/>
        <end position="172"/>
    </location>
</feature>
<evidence type="ECO:0000259" key="11">
    <source>
        <dbReference type="PROSITE" id="PS50929"/>
    </source>
</evidence>